<dbReference type="RefSeq" id="WP_021448467.1">
    <property type="nucleotide sequence ID" value="NZ_CABMHD010000003.1"/>
</dbReference>
<accession>A0A1E4U628</accession>
<evidence type="ECO:0000313" key="3">
    <source>
        <dbReference type="Proteomes" id="UP000464718"/>
    </source>
</evidence>
<organism evidence="1">
    <name type="scientific">Vibrio parahaemolyticus</name>
    <dbReference type="NCBI Taxonomy" id="670"/>
    <lineage>
        <taxon>Bacteria</taxon>
        <taxon>Pseudomonadati</taxon>
        <taxon>Pseudomonadota</taxon>
        <taxon>Gammaproteobacteria</taxon>
        <taxon>Vibrionales</taxon>
        <taxon>Vibrionaceae</taxon>
        <taxon>Vibrio</taxon>
    </lineage>
</organism>
<dbReference type="AlphaFoldDB" id="A0A1E4U628"/>
<dbReference type="EMBL" id="DACQKT010000002">
    <property type="protein sequence ID" value="HAS6676540.1"/>
    <property type="molecule type" value="Genomic_DNA"/>
</dbReference>
<dbReference type="EMBL" id="CP034299">
    <property type="protein sequence ID" value="QHH12616.1"/>
    <property type="molecule type" value="Genomic_DNA"/>
</dbReference>
<name>A0A1E4U628_VIBPH</name>
<reference evidence="2 3" key="2">
    <citation type="submission" date="2018-12" db="EMBL/GenBank/DDBJ databases">
        <title>Genomic insights into the evolutionary origins and pathogenicity of five Vibrio parahaemolyticus strains isolated from the shrimp with acute hepatopancreatic necrosis disease (AHPND).</title>
        <authorList>
            <person name="Yang Q."/>
            <person name="Dong X."/>
            <person name="Xie G."/>
            <person name="Fu S."/>
            <person name="Zou P."/>
            <person name="Sun J."/>
            <person name="Wang Y."/>
            <person name="Huang J."/>
        </authorList>
    </citation>
    <scope>NUCLEOTIDE SEQUENCE [LARGE SCALE GENOMIC DNA]</scope>
    <source>
        <strain evidence="2 3">20160303005-1</strain>
    </source>
</reference>
<gene>
    <name evidence="2" type="ORF">EHC69_25560</name>
    <name evidence="1" type="ORF">I7278_06940</name>
</gene>
<reference evidence="1" key="1">
    <citation type="journal article" date="2018" name="Genome Biol.">
        <title>SKESA: strategic k-mer extension for scrupulous assemblies.</title>
        <authorList>
            <person name="Souvorov A."/>
            <person name="Agarwala R."/>
            <person name="Lipman D.J."/>
        </authorList>
    </citation>
    <scope>NUCLEOTIDE SEQUENCE</scope>
    <source>
        <strain evidence="1">1930</strain>
    </source>
</reference>
<evidence type="ECO:0000313" key="2">
    <source>
        <dbReference type="EMBL" id="QHH12616.1"/>
    </source>
</evidence>
<evidence type="ECO:0000313" key="1">
    <source>
        <dbReference type="EMBL" id="HAS6676540.1"/>
    </source>
</evidence>
<dbReference type="Proteomes" id="UP000856022">
    <property type="component" value="Unassembled WGS sequence"/>
</dbReference>
<proteinExistence type="predicted"/>
<protein>
    <recommendedName>
        <fullName evidence="4">N-acetyltransferase domain-containing protein</fullName>
    </recommendedName>
</protein>
<dbReference type="Proteomes" id="UP000464718">
    <property type="component" value="Chromosome ii"/>
</dbReference>
<reference evidence="1" key="3">
    <citation type="submission" date="2019-12" db="EMBL/GenBank/DDBJ databases">
        <authorList>
            <consortium name="NCBI Pathogen Detection Project"/>
        </authorList>
    </citation>
    <scope>NUCLEOTIDE SEQUENCE</scope>
    <source>
        <strain evidence="1">1930</strain>
    </source>
</reference>
<sequence length="130" mass="14822">MNSEAKQLFYHLCQQYDALSQDLESRAFPEFSETITHPLGHCFVRCPVGSQRFSIVAVNFVPSVRGQGVLTAFIDYIKSHPYHYQGVEVAIIENKSLAKRLLSLGWKYKSLFSKIFFANKPTLVKDFQSA</sequence>
<evidence type="ECO:0008006" key="4">
    <source>
        <dbReference type="Google" id="ProtNLM"/>
    </source>
</evidence>